<sequence>MSPTVNELRNEIRVGVGRFEREGSAGFTKEDLAAIAETVGHDVGAKPFPAKSEMRAAIRERVDALDDSIDADRALRKAELETLAAALDGE</sequence>
<gene>
    <name evidence="1" type="ORF">GCM10009020_26640</name>
</gene>
<keyword evidence="2" id="KW-1185">Reference proteome</keyword>
<dbReference type="Proteomes" id="UP001500420">
    <property type="component" value="Unassembled WGS sequence"/>
</dbReference>
<evidence type="ECO:0000313" key="2">
    <source>
        <dbReference type="Proteomes" id="UP001500420"/>
    </source>
</evidence>
<dbReference type="EMBL" id="BAAADV010000007">
    <property type="protein sequence ID" value="GAA0677369.1"/>
    <property type="molecule type" value="Genomic_DNA"/>
</dbReference>
<name>A0AAV3TBE1_9EURY</name>
<proteinExistence type="predicted"/>
<dbReference type="AlphaFoldDB" id="A0AAV3TBE1"/>
<reference evidence="1 2" key="1">
    <citation type="journal article" date="2019" name="Int. J. Syst. Evol. Microbiol.">
        <title>The Global Catalogue of Microorganisms (GCM) 10K type strain sequencing project: providing services to taxonomists for standard genome sequencing and annotation.</title>
        <authorList>
            <consortium name="The Broad Institute Genomics Platform"/>
            <consortium name="The Broad Institute Genome Sequencing Center for Infectious Disease"/>
            <person name="Wu L."/>
            <person name="Ma J."/>
        </authorList>
    </citation>
    <scope>NUCLEOTIDE SEQUENCE [LARGE SCALE GENOMIC DNA]</scope>
    <source>
        <strain evidence="1 2">JCM 16328</strain>
    </source>
</reference>
<accession>A0AAV3TBE1</accession>
<organism evidence="1 2">
    <name type="scientific">Natronoarchaeum mannanilyticum</name>
    <dbReference type="NCBI Taxonomy" id="926360"/>
    <lineage>
        <taxon>Archaea</taxon>
        <taxon>Methanobacteriati</taxon>
        <taxon>Methanobacteriota</taxon>
        <taxon>Stenosarchaea group</taxon>
        <taxon>Halobacteria</taxon>
        <taxon>Halobacteriales</taxon>
        <taxon>Natronoarchaeaceae</taxon>
    </lineage>
</organism>
<comment type="caution">
    <text evidence="1">The sequence shown here is derived from an EMBL/GenBank/DDBJ whole genome shotgun (WGS) entry which is preliminary data.</text>
</comment>
<dbReference type="RefSeq" id="WP_343774541.1">
    <property type="nucleotide sequence ID" value="NZ_BAAADV010000007.1"/>
</dbReference>
<protein>
    <submittedName>
        <fullName evidence="1">Uncharacterized protein</fullName>
    </submittedName>
</protein>
<evidence type="ECO:0000313" key="1">
    <source>
        <dbReference type="EMBL" id="GAA0677369.1"/>
    </source>
</evidence>